<gene>
    <name evidence="2" type="ordered locus">Dshi_3115</name>
</gene>
<evidence type="ECO:0000256" key="1">
    <source>
        <dbReference type="SAM" id="Phobius"/>
    </source>
</evidence>
<feature type="transmembrane region" description="Helical" evidence="1">
    <location>
        <begin position="33"/>
        <end position="54"/>
    </location>
</feature>
<keyword evidence="1" id="KW-0472">Membrane</keyword>
<proteinExistence type="predicted"/>
<dbReference type="RefSeq" id="WP_012179776.1">
    <property type="nucleotide sequence ID" value="NC_009952.1"/>
</dbReference>
<dbReference type="OrthoDB" id="283083at2"/>
<dbReference type="InterPro" id="IPR025489">
    <property type="entry name" value="DUF4381"/>
</dbReference>
<sequence>MNDTLDTQNLVDLFDALAPIAEPAPISLAPQTAGWWVLGAALLALLAFAVLAWMRHRRATAYRRAALKALADAGEDPVQIAAVLRRTALAAFPRAEVAGLHGPDWLAFLDRTAPGTGFAASPEGTALTQAPYRQAPPAKGLATKARHWITRHEGAQP</sequence>
<evidence type="ECO:0000313" key="2">
    <source>
        <dbReference type="EMBL" id="ABV94848.1"/>
    </source>
</evidence>
<keyword evidence="1" id="KW-0812">Transmembrane</keyword>
<reference evidence="3" key="1">
    <citation type="journal article" date="2010" name="ISME J.">
        <title>The complete genome sequence of the algal symbiont Dinoroseobacter shibae: a hitchhiker's guide to life in the sea.</title>
        <authorList>
            <person name="Wagner-Dobler I."/>
            <person name="Ballhausen B."/>
            <person name="Berger M."/>
            <person name="Brinkhoff T."/>
            <person name="Buchholz I."/>
            <person name="Bunk B."/>
            <person name="Cypionka H."/>
            <person name="Daniel R."/>
            <person name="Drepper T."/>
            <person name="Gerdts G."/>
            <person name="Hahnke S."/>
            <person name="Han C."/>
            <person name="Jahn D."/>
            <person name="Kalhoefer D."/>
            <person name="Kiss H."/>
            <person name="Klenk H.P."/>
            <person name="Kyrpides N."/>
            <person name="Liebl W."/>
            <person name="Liesegang H."/>
            <person name="Meincke L."/>
            <person name="Pati A."/>
            <person name="Petersen J."/>
            <person name="Piekarski T."/>
            <person name="Pommerenke C."/>
            <person name="Pradella S."/>
            <person name="Pukall R."/>
            <person name="Rabus R."/>
            <person name="Stackebrandt E."/>
            <person name="Thole S."/>
            <person name="Thompson L."/>
            <person name="Tielen P."/>
            <person name="Tomasch J."/>
            <person name="von Jan M."/>
            <person name="Wanphrut N."/>
            <person name="Wichels A."/>
            <person name="Zech H."/>
            <person name="Simon M."/>
        </authorList>
    </citation>
    <scope>NUCLEOTIDE SEQUENCE [LARGE SCALE GENOMIC DNA]</scope>
    <source>
        <strain evidence="3">DSM 16493 / NCIMB 14021 / DFL 12</strain>
    </source>
</reference>
<name>A8LL99_DINSH</name>
<evidence type="ECO:0008006" key="4">
    <source>
        <dbReference type="Google" id="ProtNLM"/>
    </source>
</evidence>
<dbReference type="HOGENOM" id="CLU_113195_1_0_5"/>
<organism evidence="2 3">
    <name type="scientific">Dinoroseobacter shibae (strain DSM 16493 / NCIMB 14021 / DFL 12)</name>
    <dbReference type="NCBI Taxonomy" id="398580"/>
    <lineage>
        <taxon>Bacteria</taxon>
        <taxon>Pseudomonadati</taxon>
        <taxon>Pseudomonadota</taxon>
        <taxon>Alphaproteobacteria</taxon>
        <taxon>Rhodobacterales</taxon>
        <taxon>Roseobacteraceae</taxon>
        <taxon>Dinoroseobacter</taxon>
    </lineage>
</organism>
<keyword evidence="3" id="KW-1185">Reference proteome</keyword>
<dbReference type="AlphaFoldDB" id="A8LL99"/>
<dbReference type="KEGG" id="dsh:Dshi_3115"/>
<dbReference type="eggNOG" id="COG2304">
    <property type="taxonomic scope" value="Bacteria"/>
</dbReference>
<accession>A8LL99</accession>
<dbReference type="Pfam" id="PF14316">
    <property type="entry name" value="DUF4381"/>
    <property type="match status" value="1"/>
</dbReference>
<dbReference type="EMBL" id="CP000830">
    <property type="protein sequence ID" value="ABV94848.1"/>
    <property type="molecule type" value="Genomic_DNA"/>
</dbReference>
<dbReference type="Proteomes" id="UP000006833">
    <property type="component" value="Chromosome"/>
</dbReference>
<evidence type="ECO:0000313" key="3">
    <source>
        <dbReference type="Proteomes" id="UP000006833"/>
    </source>
</evidence>
<keyword evidence="1" id="KW-1133">Transmembrane helix</keyword>
<protein>
    <recommendedName>
        <fullName evidence="4">DUF4381 domain-containing protein</fullName>
    </recommendedName>
</protein>
<dbReference type="STRING" id="398580.Dshi_3115"/>